<dbReference type="HOGENOM" id="CLU_3198134_0_0_9"/>
<dbReference type="Proteomes" id="UP000003340">
    <property type="component" value="Unassembled WGS sequence"/>
</dbReference>
<evidence type="ECO:0000313" key="2">
    <source>
        <dbReference type="Proteomes" id="UP000003340"/>
    </source>
</evidence>
<accession>C0E9K4</accession>
<dbReference type="EMBL" id="ACEC01000020">
    <property type="protein sequence ID" value="EEG31914.1"/>
    <property type="molecule type" value="Genomic_DNA"/>
</dbReference>
<proteinExistence type="predicted"/>
<reference evidence="1 2" key="2">
    <citation type="submission" date="2009-02" db="EMBL/GenBank/DDBJ databases">
        <title>Draft genome sequence of Clostridium methylpentosum (DSM 5476).</title>
        <authorList>
            <person name="Sudarsanam P."/>
            <person name="Ley R."/>
            <person name="Guruge J."/>
            <person name="Turnbaugh P.J."/>
            <person name="Mahowald M."/>
            <person name="Liep D."/>
            <person name="Gordon J."/>
        </authorList>
    </citation>
    <scope>NUCLEOTIDE SEQUENCE [LARGE SCALE GENOMIC DNA]</scope>
    <source>
        <strain evidence="1 2">DSM 5476</strain>
    </source>
</reference>
<reference evidence="1 2" key="1">
    <citation type="submission" date="2009-01" db="EMBL/GenBank/DDBJ databases">
        <authorList>
            <person name="Fulton L."/>
            <person name="Clifton S."/>
            <person name="Fulton B."/>
            <person name="Xu J."/>
            <person name="Minx P."/>
            <person name="Pepin K.H."/>
            <person name="Johnson M."/>
            <person name="Bhonagiri V."/>
            <person name="Nash W.E."/>
            <person name="Mardis E.R."/>
            <person name="Wilson R.K."/>
        </authorList>
    </citation>
    <scope>NUCLEOTIDE SEQUENCE [LARGE SCALE GENOMIC DNA]</scope>
    <source>
        <strain evidence="1 2">DSM 5476</strain>
    </source>
</reference>
<organism evidence="1 2">
    <name type="scientific">[Clostridium] methylpentosum DSM 5476</name>
    <dbReference type="NCBI Taxonomy" id="537013"/>
    <lineage>
        <taxon>Bacteria</taxon>
        <taxon>Bacillati</taxon>
        <taxon>Bacillota</taxon>
        <taxon>Clostridia</taxon>
        <taxon>Eubacteriales</taxon>
        <taxon>Oscillospiraceae</taxon>
        <taxon>Oscillospiraceae incertae sedis</taxon>
    </lineage>
</organism>
<gene>
    <name evidence="1" type="ORF">CLOSTMETH_00503</name>
</gene>
<evidence type="ECO:0000313" key="1">
    <source>
        <dbReference type="EMBL" id="EEG31914.1"/>
    </source>
</evidence>
<protein>
    <submittedName>
        <fullName evidence="1">Uncharacterized protein</fullName>
    </submittedName>
</protein>
<dbReference type="AlphaFoldDB" id="C0E9K4"/>
<name>C0E9K4_9FIRM</name>
<keyword evidence="2" id="KW-1185">Reference proteome</keyword>
<comment type="caution">
    <text evidence="1">The sequence shown here is derived from an EMBL/GenBank/DDBJ whole genome shotgun (WGS) entry which is preliminary data.</text>
</comment>
<sequence>MKLLKHLFLWKVFNTLSRNLSFSVETKRQQQNCGRLFPLDSARSQ</sequence>
<dbReference type="STRING" id="537013.CLOSTMETH_00503"/>